<keyword evidence="1" id="KW-0472">Membrane</keyword>
<keyword evidence="1" id="KW-0812">Transmembrane</keyword>
<feature type="transmembrane region" description="Helical" evidence="1">
    <location>
        <begin position="12"/>
        <end position="29"/>
    </location>
</feature>
<reference evidence="2" key="1">
    <citation type="journal article" date="2018" name="Nat. Commun.">
        <title>Diversity and evolution of the emerging Pandoraviridae family.</title>
        <authorList>
            <person name="Legendre M."/>
            <person name="Fabre E."/>
            <person name="Poirot O."/>
            <person name="Jeudy S."/>
            <person name="Lartigue A."/>
            <person name="Alempic J.M."/>
            <person name="Beucher L."/>
            <person name="Philippe N."/>
            <person name="Bertaux L."/>
            <person name="Christo-Foroux E."/>
            <person name="Labadie K."/>
            <person name="Coute Y."/>
            <person name="Abergel C."/>
            <person name="Claverie J.M."/>
        </authorList>
    </citation>
    <scope>NUCLEOTIDE SEQUENCE [LARGE SCALE GENOMIC DNA]</scope>
    <source>
        <strain evidence="2">Quercus</strain>
    </source>
</reference>
<dbReference type="RefSeq" id="YP_009483441.1">
    <property type="nucleotide sequence ID" value="NC_037667.1"/>
</dbReference>
<accession>A0A2U7U9V0</accession>
<organism evidence="2">
    <name type="scientific">Pandoravirus quercus</name>
    <dbReference type="NCBI Taxonomy" id="2107709"/>
    <lineage>
        <taxon>Viruses</taxon>
        <taxon>Pandoravirus</taxon>
    </lineage>
</organism>
<dbReference type="EMBL" id="MG011689">
    <property type="protein sequence ID" value="AVK75172.1"/>
    <property type="molecule type" value="Genomic_DNA"/>
</dbReference>
<protein>
    <submittedName>
        <fullName evidence="2">Uncharacterized protein</fullName>
    </submittedName>
</protein>
<keyword evidence="1" id="KW-1133">Transmembrane helix</keyword>
<evidence type="ECO:0000256" key="1">
    <source>
        <dbReference type="SAM" id="Phobius"/>
    </source>
</evidence>
<name>A0A2U7U9V0_9VIRU</name>
<dbReference type="Proteomes" id="UP000248852">
    <property type="component" value="Segment"/>
</dbReference>
<proteinExistence type="predicted"/>
<gene>
    <name evidence="2" type="ORF">pqer_cds_750</name>
</gene>
<sequence>MRRFACLSNRTTLAAPIVGGVFVGLVASYRSTISADTIDVPWDGQGECPIAHPFGTGINRLDKAIRHAEETDDLASVQRLYQFVLAHMHKEFTLVEAAVTVHHASHQWSGPQRATLNNPEGALADRWNDTYWALANGDRRYTPMRLHGLDKNPAQLAFSEERPYSAPLEWTFGFAPKQ</sequence>
<evidence type="ECO:0000313" key="2">
    <source>
        <dbReference type="EMBL" id="AVK75172.1"/>
    </source>
</evidence>
<dbReference type="KEGG" id="vg:36844313"/>
<dbReference type="GeneID" id="36844313"/>